<feature type="region of interest" description="Disordered" evidence="1">
    <location>
        <begin position="1"/>
        <end position="109"/>
    </location>
</feature>
<reference evidence="2 3" key="1">
    <citation type="submission" date="2018-01" db="EMBL/GenBank/DDBJ databases">
        <title>Genome characterization of the sugarcane-associated fungus Trichoderma ghanense CCMA-1212 and their application in lignocelulose bioconversion.</title>
        <authorList>
            <person name="Steindorff A.S."/>
            <person name="Mendes T.D."/>
            <person name="Vilela E.S.D."/>
            <person name="Rodrigues D.S."/>
            <person name="Formighieri E.F."/>
            <person name="Melo I.S."/>
            <person name="Favaro L.C.L."/>
        </authorList>
    </citation>
    <scope>NUCLEOTIDE SEQUENCE [LARGE SCALE GENOMIC DNA]</scope>
    <source>
        <strain evidence="2 3">CCMA-1212</strain>
    </source>
</reference>
<dbReference type="EMBL" id="PPTA01000018">
    <property type="protein sequence ID" value="TFA98730.1"/>
    <property type="molecule type" value="Genomic_DNA"/>
</dbReference>
<organism evidence="2 3">
    <name type="scientific">Trichoderma ghanense</name>
    <dbReference type="NCBI Taxonomy" id="65468"/>
    <lineage>
        <taxon>Eukaryota</taxon>
        <taxon>Fungi</taxon>
        <taxon>Dikarya</taxon>
        <taxon>Ascomycota</taxon>
        <taxon>Pezizomycotina</taxon>
        <taxon>Sordariomycetes</taxon>
        <taxon>Hypocreomycetidae</taxon>
        <taxon>Hypocreales</taxon>
        <taxon>Hypocreaceae</taxon>
        <taxon>Trichoderma</taxon>
    </lineage>
</organism>
<dbReference type="GeneID" id="300581079"/>
<dbReference type="Proteomes" id="UP001642720">
    <property type="component" value="Unassembled WGS sequence"/>
</dbReference>
<feature type="compositionally biased region" description="Basic and acidic residues" evidence="1">
    <location>
        <begin position="55"/>
        <end position="65"/>
    </location>
</feature>
<proteinExistence type="predicted"/>
<dbReference type="RefSeq" id="XP_073554932.1">
    <property type="nucleotide sequence ID" value="XM_073706629.1"/>
</dbReference>
<feature type="compositionally biased region" description="Basic and acidic residues" evidence="1">
    <location>
        <begin position="99"/>
        <end position="109"/>
    </location>
</feature>
<evidence type="ECO:0000313" key="2">
    <source>
        <dbReference type="EMBL" id="TFA98730.1"/>
    </source>
</evidence>
<gene>
    <name evidence="2" type="ORF">CCMA1212_009550</name>
</gene>
<evidence type="ECO:0000313" key="3">
    <source>
        <dbReference type="Proteomes" id="UP001642720"/>
    </source>
</evidence>
<name>A0ABY2GSY0_9HYPO</name>
<evidence type="ECO:0000256" key="1">
    <source>
        <dbReference type="SAM" id="MobiDB-lite"/>
    </source>
</evidence>
<comment type="caution">
    <text evidence="2">The sequence shown here is derived from an EMBL/GenBank/DDBJ whole genome shotgun (WGS) entry which is preliminary data.</text>
</comment>
<sequence length="109" mass="11847">MIDNHDLNQLQSPARTCADKAKAPKTSRATAPGRTQAQRTKPAKVPSRSASLQSRRHDCASREEAQDVSAANRVGKGGQKDKTIRRSANVPDQSNVPETIRKETCAPNE</sequence>
<accession>A0ABY2GSY0</accession>
<protein>
    <submittedName>
        <fullName evidence="2">Uncharacterized protein</fullName>
    </submittedName>
</protein>
<keyword evidence="3" id="KW-1185">Reference proteome</keyword>
<feature type="compositionally biased region" description="Polar residues" evidence="1">
    <location>
        <begin position="27"/>
        <end position="39"/>
    </location>
</feature>